<evidence type="ECO:0000256" key="12">
    <source>
        <dbReference type="RuleBase" id="RU003694"/>
    </source>
</evidence>
<dbReference type="InterPro" id="IPR016039">
    <property type="entry name" value="Thiolase-like"/>
</dbReference>
<evidence type="ECO:0000256" key="10">
    <source>
        <dbReference type="ARBA" id="ARBA00023315"/>
    </source>
</evidence>
<dbReference type="Pfam" id="PF00109">
    <property type="entry name" value="ketoacyl-synt"/>
    <property type="match status" value="1"/>
</dbReference>
<evidence type="ECO:0000256" key="7">
    <source>
        <dbReference type="ARBA" id="ARBA00022832"/>
    </source>
</evidence>
<dbReference type="PROSITE" id="PS52004">
    <property type="entry name" value="KS3_2"/>
    <property type="match status" value="1"/>
</dbReference>
<comment type="catalytic activity">
    <reaction evidence="11">
        <text>(9Z)-hexadecenoyl-[ACP] + malonyl-[ACP] + H(+) = 3-oxo-(11Z)-octadecenoyl-[ACP] + holo-[ACP] + CO2</text>
        <dbReference type="Rhea" id="RHEA:55040"/>
        <dbReference type="Rhea" id="RHEA-COMP:9623"/>
        <dbReference type="Rhea" id="RHEA-COMP:9685"/>
        <dbReference type="Rhea" id="RHEA-COMP:10800"/>
        <dbReference type="Rhea" id="RHEA-COMP:14074"/>
        <dbReference type="ChEBI" id="CHEBI:15378"/>
        <dbReference type="ChEBI" id="CHEBI:16526"/>
        <dbReference type="ChEBI" id="CHEBI:64479"/>
        <dbReference type="ChEBI" id="CHEBI:78449"/>
        <dbReference type="ChEBI" id="CHEBI:83989"/>
        <dbReference type="ChEBI" id="CHEBI:138538"/>
        <dbReference type="EC" id="2.3.1.179"/>
    </reaction>
</comment>
<comment type="caution">
    <text evidence="14">The sequence shown here is derived from an EMBL/GenBank/DDBJ whole genome shotgun (WGS) entry which is preliminary data.</text>
</comment>
<protein>
    <recommendedName>
        <fullName evidence="4 11">3-oxoacyl-[acyl-carrier-protein] synthase 2</fullName>
        <ecNumber evidence="3 11">2.3.1.179</ecNumber>
    </recommendedName>
</protein>
<evidence type="ECO:0000256" key="2">
    <source>
        <dbReference type="ARBA" id="ARBA00008467"/>
    </source>
</evidence>
<evidence type="ECO:0000256" key="6">
    <source>
        <dbReference type="ARBA" id="ARBA00022679"/>
    </source>
</evidence>
<evidence type="ECO:0000256" key="4">
    <source>
        <dbReference type="ARBA" id="ARBA00014657"/>
    </source>
</evidence>
<dbReference type="InterPro" id="IPR014031">
    <property type="entry name" value="Ketoacyl_synth_C"/>
</dbReference>
<evidence type="ECO:0000256" key="1">
    <source>
        <dbReference type="ARBA" id="ARBA00005194"/>
    </source>
</evidence>
<dbReference type="InterPro" id="IPR020841">
    <property type="entry name" value="PKS_Beta-ketoAc_synthase_dom"/>
</dbReference>
<organism evidence="14 15">
    <name type="scientific">Pseudopedobacter beijingensis</name>
    <dbReference type="NCBI Taxonomy" id="1207056"/>
    <lineage>
        <taxon>Bacteria</taxon>
        <taxon>Pseudomonadati</taxon>
        <taxon>Bacteroidota</taxon>
        <taxon>Sphingobacteriia</taxon>
        <taxon>Sphingobacteriales</taxon>
        <taxon>Sphingobacteriaceae</taxon>
        <taxon>Pseudopedobacter</taxon>
    </lineage>
</organism>
<evidence type="ECO:0000256" key="11">
    <source>
        <dbReference type="PIRNR" id="PIRNR000447"/>
    </source>
</evidence>
<sequence>MELKRVVVTGLGALTPIGNTVEEYWNGLINGVSGAAPITRFDTEKFKTKFACEVKNFVVEDFLDKKEARKLDPFVHYALVSTAEAVKDAGLDFEKLNTNRIGVIWGAGIGGLKTFLDEVTNFAKGDGTPRYNPFFIPKMIVDIAAGHISMKYGLRGPNYACVSACASSTNALIDAFTYIRLGKADMIVSGGSEAIINEAGIGGFNAMHALSTRNDSPETASRPFDKDRDGFVAGEGAGTIILEELEHAKARGAKIYAEIVGGGMSADAYHITSTHPEGLGAKLVMQAALDDAGLTTGDIDYINVHGTSTPVGDISESKAIADLFGEDAYRLNISSTKSMTGHLLGAAGAVESIAAILAIRNGIVPPTINHFTDDPEFDPNLNFTFNKAQEREVNVALSNTFGFGGHNASVIFKKFED</sequence>
<keyword evidence="8" id="KW-0443">Lipid metabolism</keyword>
<keyword evidence="15" id="KW-1185">Reference proteome</keyword>
<comment type="catalytic activity">
    <reaction evidence="11">
        <text>a fatty acyl-[ACP] + malonyl-[ACP] + H(+) = a 3-oxoacyl-[ACP] + holo-[ACP] + CO2</text>
        <dbReference type="Rhea" id="RHEA:22836"/>
        <dbReference type="Rhea" id="RHEA-COMP:9623"/>
        <dbReference type="Rhea" id="RHEA-COMP:9685"/>
        <dbReference type="Rhea" id="RHEA-COMP:9916"/>
        <dbReference type="Rhea" id="RHEA-COMP:14125"/>
        <dbReference type="ChEBI" id="CHEBI:15378"/>
        <dbReference type="ChEBI" id="CHEBI:16526"/>
        <dbReference type="ChEBI" id="CHEBI:64479"/>
        <dbReference type="ChEBI" id="CHEBI:78449"/>
        <dbReference type="ChEBI" id="CHEBI:78776"/>
        <dbReference type="ChEBI" id="CHEBI:138651"/>
    </reaction>
</comment>
<evidence type="ECO:0000256" key="5">
    <source>
        <dbReference type="ARBA" id="ARBA00022516"/>
    </source>
</evidence>
<dbReference type="Gene3D" id="3.40.47.10">
    <property type="match status" value="1"/>
</dbReference>
<dbReference type="NCBIfam" id="TIGR03150">
    <property type="entry name" value="fabF"/>
    <property type="match status" value="1"/>
</dbReference>
<evidence type="ECO:0000256" key="8">
    <source>
        <dbReference type="ARBA" id="ARBA00023098"/>
    </source>
</evidence>
<accession>A0ABW4IC60</accession>
<feature type="domain" description="Ketosynthase family 3 (KS3)" evidence="13">
    <location>
        <begin position="3"/>
        <end position="414"/>
    </location>
</feature>
<keyword evidence="9 11" id="KW-0275">Fatty acid biosynthesis</keyword>
<dbReference type="InterPro" id="IPR000794">
    <property type="entry name" value="Beta-ketoacyl_synthase"/>
</dbReference>
<dbReference type="PIRSF" id="PIRSF000447">
    <property type="entry name" value="KAS_II"/>
    <property type="match status" value="1"/>
</dbReference>
<evidence type="ECO:0000313" key="15">
    <source>
        <dbReference type="Proteomes" id="UP001597118"/>
    </source>
</evidence>
<dbReference type="SUPFAM" id="SSF53901">
    <property type="entry name" value="Thiolase-like"/>
    <property type="match status" value="2"/>
</dbReference>
<keyword evidence="5 11" id="KW-0444">Lipid biosynthesis</keyword>
<dbReference type="GO" id="GO:0004315">
    <property type="term" value="F:3-oxoacyl-[acyl-carrier-protein] synthase activity"/>
    <property type="evidence" value="ECO:0007669"/>
    <property type="project" value="UniProtKB-EC"/>
</dbReference>
<keyword evidence="10 11" id="KW-0012">Acyltransferase</keyword>
<comment type="pathway">
    <text evidence="1 11">Lipid metabolism; fatty acid biosynthesis.</text>
</comment>
<keyword evidence="6 11" id="KW-0808">Transferase</keyword>
<dbReference type="PANTHER" id="PTHR11712:SF336">
    <property type="entry name" value="3-OXOACYL-[ACYL-CARRIER-PROTEIN] SYNTHASE, MITOCHONDRIAL"/>
    <property type="match status" value="1"/>
</dbReference>
<name>A0ABW4IC60_9SPHI</name>
<dbReference type="Proteomes" id="UP001597118">
    <property type="component" value="Unassembled WGS sequence"/>
</dbReference>
<keyword evidence="7" id="KW-0276">Fatty acid metabolism</keyword>
<dbReference type="PANTHER" id="PTHR11712">
    <property type="entry name" value="POLYKETIDE SYNTHASE-RELATED"/>
    <property type="match status" value="1"/>
</dbReference>
<evidence type="ECO:0000313" key="14">
    <source>
        <dbReference type="EMBL" id="MFD1629589.1"/>
    </source>
</evidence>
<proteinExistence type="inferred from homology"/>
<reference evidence="15" key="1">
    <citation type="journal article" date="2019" name="Int. J. Syst. Evol. Microbiol.">
        <title>The Global Catalogue of Microorganisms (GCM) 10K type strain sequencing project: providing services to taxonomists for standard genome sequencing and annotation.</title>
        <authorList>
            <consortium name="The Broad Institute Genomics Platform"/>
            <consortium name="The Broad Institute Genome Sequencing Center for Infectious Disease"/>
            <person name="Wu L."/>
            <person name="Ma J."/>
        </authorList>
    </citation>
    <scope>NUCLEOTIDE SEQUENCE [LARGE SCALE GENOMIC DNA]</scope>
    <source>
        <strain evidence="15">CCUG 53762</strain>
    </source>
</reference>
<dbReference type="EMBL" id="JBHUDG010000005">
    <property type="protein sequence ID" value="MFD1629589.1"/>
    <property type="molecule type" value="Genomic_DNA"/>
</dbReference>
<dbReference type="EC" id="2.3.1.179" evidence="3 11"/>
<dbReference type="Pfam" id="PF02801">
    <property type="entry name" value="Ketoacyl-synt_C"/>
    <property type="match status" value="1"/>
</dbReference>
<gene>
    <name evidence="14" type="primary">fabF</name>
    <name evidence="14" type="ORF">ACFSAH_06870</name>
</gene>
<evidence type="ECO:0000256" key="3">
    <source>
        <dbReference type="ARBA" id="ARBA00012356"/>
    </source>
</evidence>
<dbReference type="NCBIfam" id="NF005589">
    <property type="entry name" value="PRK07314.1"/>
    <property type="match status" value="1"/>
</dbReference>
<comment type="similarity">
    <text evidence="2 11 12">Belongs to the thiolase-like superfamily. Beta-ketoacyl-ACP synthases family.</text>
</comment>
<evidence type="ECO:0000256" key="9">
    <source>
        <dbReference type="ARBA" id="ARBA00023160"/>
    </source>
</evidence>
<evidence type="ECO:0000259" key="13">
    <source>
        <dbReference type="PROSITE" id="PS52004"/>
    </source>
</evidence>
<dbReference type="InterPro" id="IPR017568">
    <property type="entry name" value="3-oxoacyl-ACP_synth-2"/>
</dbReference>
<comment type="function">
    <text evidence="11">Involved in the type II fatty acid elongation cycle. Catalyzes the elongation of a wide range of acyl-ACP by the addition of two carbons from malonyl-ACP to an acyl acceptor. Can efficiently catalyze the conversion of palmitoleoyl-ACP (cis-hexadec-9-enoyl-ACP) to cis-vaccenoyl-ACP (cis-octadec-11-enoyl-ACP), an essential step in the thermal regulation of fatty acid composition.</text>
</comment>
<dbReference type="CDD" id="cd00834">
    <property type="entry name" value="KAS_I_II"/>
    <property type="match status" value="1"/>
</dbReference>
<dbReference type="RefSeq" id="WP_379661969.1">
    <property type="nucleotide sequence ID" value="NZ_JBHUDG010000005.1"/>
</dbReference>
<dbReference type="SMART" id="SM00825">
    <property type="entry name" value="PKS_KS"/>
    <property type="match status" value="1"/>
</dbReference>
<dbReference type="InterPro" id="IPR014030">
    <property type="entry name" value="Ketoacyl_synth_N"/>
</dbReference>